<accession>A0AAZ3QK30</accession>
<keyword evidence="4 18" id="KW-0812">Transmembrane</keyword>
<keyword evidence="3" id="KW-1003">Cell membrane</keyword>
<dbReference type="CDD" id="cd01180">
    <property type="entry name" value="IPT_plexin_repeat1"/>
    <property type="match status" value="1"/>
</dbReference>
<dbReference type="SUPFAM" id="SSF101912">
    <property type="entry name" value="Sema domain"/>
    <property type="match status" value="1"/>
</dbReference>
<dbReference type="SMART" id="SM00429">
    <property type="entry name" value="IPT"/>
    <property type="match status" value="4"/>
</dbReference>
<dbReference type="GO" id="GO:0001763">
    <property type="term" value="P:morphogenesis of a branching structure"/>
    <property type="evidence" value="ECO:0007669"/>
    <property type="project" value="UniProtKB-ARBA"/>
</dbReference>
<evidence type="ECO:0000256" key="6">
    <source>
        <dbReference type="ARBA" id="ARBA00022737"/>
    </source>
</evidence>
<keyword evidence="11" id="KW-0675">Receptor</keyword>
<evidence type="ECO:0000256" key="3">
    <source>
        <dbReference type="ARBA" id="ARBA00022475"/>
    </source>
</evidence>
<dbReference type="FunFam" id="2.60.40.10:FF:000320">
    <property type="entry name" value="Plexin A1"/>
    <property type="match status" value="1"/>
</dbReference>
<dbReference type="CDD" id="cd01181">
    <property type="entry name" value="IPT_plexin_repeat3"/>
    <property type="match status" value="1"/>
</dbReference>
<evidence type="ECO:0000256" key="15">
    <source>
        <dbReference type="ARBA" id="ARBA00070714"/>
    </source>
</evidence>
<feature type="transmembrane region" description="Helical" evidence="18">
    <location>
        <begin position="1217"/>
        <end position="1241"/>
    </location>
</feature>
<evidence type="ECO:0000256" key="12">
    <source>
        <dbReference type="ARBA" id="ARBA00023180"/>
    </source>
</evidence>
<evidence type="ECO:0000256" key="17">
    <source>
        <dbReference type="SAM" id="Coils"/>
    </source>
</evidence>
<evidence type="ECO:0000256" key="5">
    <source>
        <dbReference type="ARBA" id="ARBA00022729"/>
    </source>
</evidence>
<evidence type="ECO:0000259" key="20">
    <source>
        <dbReference type="PROSITE" id="PS51004"/>
    </source>
</evidence>
<keyword evidence="5 19" id="KW-0732">Signal</keyword>
<dbReference type="InterPro" id="IPR015943">
    <property type="entry name" value="WD40/YVTN_repeat-like_dom_sf"/>
</dbReference>
<dbReference type="Pfam" id="PF24479">
    <property type="entry name" value="PSI_PlexinA-B"/>
    <property type="match status" value="1"/>
</dbReference>
<dbReference type="FunFam" id="2.60.40.10:FF:000071">
    <property type="entry name" value="Plexin A2"/>
    <property type="match status" value="1"/>
</dbReference>
<evidence type="ECO:0000313" key="21">
    <source>
        <dbReference type="Ensembl" id="ENSOTSP00005129662.1"/>
    </source>
</evidence>
<dbReference type="GO" id="GO:0005886">
    <property type="term" value="C:plasma membrane"/>
    <property type="evidence" value="ECO:0007669"/>
    <property type="project" value="UniProtKB-SubCell"/>
</dbReference>
<evidence type="ECO:0000256" key="2">
    <source>
        <dbReference type="ARBA" id="ARBA00010297"/>
    </source>
</evidence>
<dbReference type="Pfam" id="PF01403">
    <property type="entry name" value="Sema"/>
    <property type="match status" value="1"/>
</dbReference>
<dbReference type="InterPro" id="IPR041362">
    <property type="entry name" value="TIG2_plexin"/>
</dbReference>
<keyword evidence="6" id="KW-0677">Repeat</keyword>
<dbReference type="Pfam" id="PF17960">
    <property type="entry name" value="TIG_plexin"/>
    <property type="match status" value="1"/>
</dbReference>
<evidence type="ECO:0000256" key="16">
    <source>
        <dbReference type="PROSITE-ProRule" id="PRU00352"/>
    </source>
</evidence>
<dbReference type="Pfam" id="PF01833">
    <property type="entry name" value="TIG"/>
    <property type="match status" value="4"/>
</dbReference>
<dbReference type="GO" id="GO:0035295">
    <property type="term" value="P:tube development"/>
    <property type="evidence" value="ECO:0007669"/>
    <property type="project" value="UniProtKB-ARBA"/>
</dbReference>
<dbReference type="PROSITE" id="PS51004">
    <property type="entry name" value="SEMA"/>
    <property type="match status" value="1"/>
</dbReference>
<dbReference type="InterPro" id="IPR013548">
    <property type="entry name" value="Plexin_cytoplasmic_RasGAP_dom"/>
</dbReference>
<dbReference type="InterPro" id="IPR001627">
    <property type="entry name" value="Semap_dom"/>
</dbReference>
<comment type="similarity">
    <text evidence="2">Belongs to the plexin family.</text>
</comment>
<protein>
    <recommendedName>
        <fullName evidence="15">Plexin-A1</fullName>
    </recommendedName>
</protein>
<comment type="function">
    <text evidence="13">Coreceptor for SEMA3A, SEMA3C, SEMA3F and SEMA6D. Necessary for signaling by class 3 semaphorins and subsequent remodeling of the cytoskeleton. Plays a role in axon guidance, invasive growth and cell migration. Class 3 semaphorins bind to a complex composed of a neuropilin and a plexin. The plexin modulates the affinity of the complex for specific semaphorins, and its cytoplasmic domain is required for the activation of down-stream signaling events in the cytoplasm. Acts as coreceptor of TREM2 for SEMA6D in dendritic cells and is involved in the generation of immune responses and skeletal homeostasis.</text>
</comment>
<evidence type="ECO:0000256" key="4">
    <source>
        <dbReference type="ARBA" id="ARBA00022692"/>
    </source>
</evidence>
<dbReference type="InterPro" id="IPR013783">
    <property type="entry name" value="Ig-like_fold"/>
</dbReference>
<feature type="chain" id="PRO_5044289072" description="Plexin-A1" evidence="19">
    <location>
        <begin position="26"/>
        <end position="1870"/>
    </location>
</feature>
<dbReference type="SMART" id="SM00423">
    <property type="entry name" value="PSI"/>
    <property type="match status" value="3"/>
</dbReference>
<dbReference type="Ensembl" id="ENSOTST00005171037.1">
    <property type="protein sequence ID" value="ENSOTSP00005129662.1"/>
    <property type="gene ID" value="ENSOTSG00005055317.1"/>
</dbReference>
<keyword evidence="8 17" id="KW-0175">Coiled coil</keyword>
<dbReference type="PANTHER" id="PTHR22625:SF35">
    <property type="entry name" value="PLEXIN-A1"/>
    <property type="match status" value="1"/>
</dbReference>
<sequence>MICHPTPSLGGPLLPFLLLLSGVLATIPSNLRTFSPPEGGLTHLVVHNKTGEVYLGAVNWIFKLSSNLTKLRNHVTGPVVDNEKCYPPPGVQSCPHELAQTSNVNKLLLLDYGQNRLIACGSTSQGICQFLRLDDLFKLGEPHHRKEHYLSSVAEAGTMSGVVIGGDAAGGGGGAGKLFVGTPIDGKSEYFPTLSSRKLMANEENADMFSFVYQDEFVSSQLKIPSDTLSKFPAFDIYYIYGFSSEQFVYYLTLQLDTQLTSPDASGEQFFTSKIVRLCVDDPKFYSYVEFPIGCTKDGVEYRLVQDAYLSRPGSKLARSLGISEQDEVLFTVFAQGQKNRAKPPKESALCLFTLRRIKEKIKERIQSCYRGEGKLSLPWLLNKELACINSPLQIDDNFCGQDFNQPLGGTSTIEGLPLFVDKDDGMTSVAAYEYHGHTVAFTGTRSGRIKKRVCQRLYAQTMGSPIHRDLLFSPDYQHIYALTDKQVSRVPVESCEQYSSCSGCLGSGDPHCGWCVLHNVCSRKDRCERADEPQRFASRVEQCVKLSVQPGNISVTMSKVQLVLQAQNVPNLSAGVNCSFEDYTETEGRIFGGRIYCLSPSTREVAPITRNQGDKRTVKLYLKSKETGKKFASVDFVFYNCSVHQSCLSCVNGSFPCHWCKYRHMCTQNANDCSFQEGRVNMSEECPQILPSTQIYIPVGVMKPITLLAKNLPQPQSGQRNYECIFHIQGATYSVTALRFNSTSIQCQRTSYDYEGNDLSDLPVDLSVVWNENQVIDNPFNIQAHLYKCYALRDSCGMCLKADPRFECGWCVQEKKCSLRQECAPLDSNWMHPTAGNSRCTHPKITKLFPETGPRQGGTRLTITGENLGLQFRDILTGVRLGKVPCIPIEEEYISAERIVCLLNDATGYRVQEANVEVCVRDCLTDYRALSPRAFTFVTPFFTRVLPAQGPLSGGTRVTIEGNHLNAGSSVFVNIGRHPCHFKKRNAREIVCVTPAGLTPGSTPVMVDIDSAELRNPEVKYNYTDDPTVLRIEPDWSIASGGTLLTVSGTNLATIREPKIRAKYGSNCTVFNNSVMVCLAPSVTDSERGFSDTGSGPDEIGFYMDNVHALVVVNETFSYYPDPVFEPLSPTGVLELKPTSPLILKGRNLIPAAPGNSRLNYTVFIGETPCVLTLSETQLLCEWPNLTGQHKVTIRVGGFEYSPGTLQIYSDSLLTLPAIIGIGGGGGLLLLVIIAVLIAYKRKSRDADRTLKRLQLQMDNLESRVALECKEAFAELQTDIHELTQELDGAGIPFLDYRTYAMRVLFPGIEDHPVLKEMEVQANQEKALTLFGQLLTKKHFLLTFIRTLEAQRSFSMRDRGNVASLIMTALQGEMEYATGVLKQLLSDLIDKNLESKNHPKLLLRRTESVAEKMLTNWFTFLLYKFLKECAGEPLFMLYCAMKQQMEKGPIDSITGEARYSLSEDKLIRQQIDYKTLTLHCMNPENENASEVTVKGLNCDTITQVKEKLLDAVYKGSPYSQRPKAGDMDLEWRQGRMARIILQDEDVTTKIDNDWKRLNTLAHYQVTDGSVIALVPKQNSAYNISNSSTFTKSLSRYESMLRTASSPDSLRSRTPMITPDLESGTKLWHLVKNHDHSDQREGDRGSKMVSEIYLTRLLATKGTLQKFVDDLFETIFSTAHRGSALPLAIKYMFDFLDEQADKHSISDSDVRHTWKSNCLPLRFWVNVIKNPQFVFDIHKNSITDACLSVVAQTFMDSCSTSEHKLGKDSPSNKLLYAKDIPNYKNWVERYYSDISRMPAISDQDMSAYLAEQSRLHLSQFNSMSALHEIYSYIVKYKDEILSALQKDEQSRRQRLRSKLEQVIDTMALAS</sequence>
<dbReference type="InterPro" id="IPR002909">
    <property type="entry name" value="IPT_dom"/>
</dbReference>
<feature type="coiled-coil region" evidence="17">
    <location>
        <begin position="1238"/>
        <end position="1287"/>
    </location>
</feature>
<dbReference type="Pfam" id="PF18020">
    <property type="entry name" value="TIG_2"/>
    <property type="match status" value="1"/>
</dbReference>
<dbReference type="InterPro" id="IPR016201">
    <property type="entry name" value="PSI"/>
</dbReference>
<dbReference type="FunFam" id="1.10.506.10:FF:000006">
    <property type="entry name" value="Plexin A1"/>
    <property type="match status" value="1"/>
</dbReference>
<dbReference type="FunFam" id="2.60.40.10:FF:000329">
    <property type="entry name" value="Plexin A4"/>
    <property type="match status" value="1"/>
</dbReference>
<evidence type="ECO:0000256" key="10">
    <source>
        <dbReference type="ARBA" id="ARBA00023157"/>
    </source>
</evidence>
<dbReference type="Gene3D" id="1.10.506.10">
    <property type="entry name" value="GTPase Activation - p120gap, domain 1"/>
    <property type="match status" value="2"/>
</dbReference>
<dbReference type="GO" id="GO:0017154">
    <property type="term" value="F:semaphorin receptor activity"/>
    <property type="evidence" value="ECO:0007669"/>
    <property type="project" value="InterPro"/>
</dbReference>
<comment type="subunit">
    <text evidence="14">Interacts directly with NRP1 and NRP2. Interacts with PLXN1B. Interacts with FARP2, RND1 and KDR/VEGFR2. Binding of SEMA3A leads to dissociation of FARP2. Interacts with CRMP1, DPYSL2/CRMP2, DPYSL3/CRMP3 and DPYSL4/CRMP4. Interacts (via TIG domains) with TREM2; the interaction mediates SEMA6D binding and signaling through TYROBP.</text>
</comment>
<dbReference type="Pfam" id="PF20170">
    <property type="entry name" value="Plexin_RBD"/>
    <property type="match status" value="1"/>
</dbReference>
<evidence type="ECO:0000256" key="14">
    <source>
        <dbReference type="ARBA" id="ARBA00063740"/>
    </source>
</evidence>
<gene>
    <name evidence="21" type="primary">LOC112221539</name>
</gene>
<reference evidence="21" key="2">
    <citation type="submission" date="2025-08" db="UniProtKB">
        <authorList>
            <consortium name="Ensembl"/>
        </authorList>
    </citation>
    <scope>IDENTIFICATION</scope>
</reference>
<dbReference type="Pfam" id="PF08337">
    <property type="entry name" value="Plexin_cytopl"/>
    <property type="match status" value="1"/>
</dbReference>
<dbReference type="SUPFAM" id="SSF103575">
    <property type="entry name" value="Plexin repeat"/>
    <property type="match status" value="2"/>
</dbReference>
<evidence type="ECO:0000256" key="1">
    <source>
        <dbReference type="ARBA" id="ARBA00004251"/>
    </source>
</evidence>
<dbReference type="InterPro" id="IPR046800">
    <property type="entry name" value="Plexin_RBD"/>
</dbReference>
<evidence type="ECO:0000256" key="8">
    <source>
        <dbReference type="ARBA" id="ARBA00023054"/>
    </source>
</evidence>
<keyword evidence="9 18" id="KW-0472">Membrane</keyword>
<evidence type="ECO:0000256" key="13">
    <source>
        <dbReference type="ARBA" id="ARBA00054048"/>
    </source>
</evidence>
<proteinExistence type="inferred from homology"/>
<dbReference type="GO" id="GO:0030334">
    <property type="term" value="P:regulation of cell migration"/>
    <property type="evidence" value="ECO:0007669"/>
    <property type="project" value="TreeGrafter"/>
</dbReference>
<evidence type="ECO:0000256" key="11">
    <source>
        <dbReference type="ARBA" id="ARBA00023170"/>
    </source>
</evidence>
<dbReference type="CDD" id="cd00603">
    <property type="entry name" value="IPT_PCSR"/>
    <property type="match status" value="1"/>
</dbReference>
<dbReference type="Gene3D" id="2.130.10.10">
    <property type="entry name" value="YVTN repeat-like/Quinoprotein amine dehydrogenase"/>
    <property type="match status" value="1"/>
</dbReference>
<evidence type="ECO:0000256" key="9">
    <source>
        <dbReference type="ARBA" id="ARBA00023136"/>
    </source>
</evidence>
<dbReference type="InterPro" id="IPR014756">
    <property type="entry name" value="Ig_E-set"/>
</dbReference>
<dbReference type="GeneTree" id="ENSGT01050000244850"/>
<dbReference type="InterPro" id="IPR008936">
    <property type="entry name" value="Rho_GTPase_activation_prot"/>
</dbReference>
<dbReference type="FunFam" id="1.10.506.10:FF:000005">
    <property type="entry name" value="Plexin A1"/>
    <property type="match status" value="1"/>
</dbReference>
<name>A0AAZ3QK30_ONCTS</name>
<dbReference type="Pfam" id="PF01437">
    <property type="entry name" value="PSI"/>
    <property type="match status" value="2"/>
</dbReference>
<dbReference type="GO" id="GO:0007411">
    <property type="term" value="P:axon guidance"/>
    <property type="evidence" value="ECO:0007669"/>
    <property type="project" value="UniProtKB-ARBA"/>
</dbReference>
<organism evidence="21 22">
    <name type="scientific">Oncorhynchus tshawytscha</name>
    <name type="common">Chinook salmon</name>
    <name type="synonym">Salmo tshawytscha</name>
    <dbReference type="NCBI Taxonomy" id="74940"/>
    <lineage>
        <taxon>Eukaryota</taxon>
        <taxon>Metazoa</taxon>
        <taxon>Chordata</taxon>
        <taxon>Craniata</taxon>
        <taxon>Vertebrata</taxon>
        <taxon>Euteleostomi</taxon>
        <taxon>Actinopterygii</taxon>
        <taxon>Neopterygii</taxon>
        <taxon>Teleostei</taxon>
        <taxon>Protacanthopterygii</taxon>
        <taxon>Salmoniformes</taxon>
        <taxon>Salmonidae</taxon>
        <taxon>Salmoninae</taxon>
        <taxon>Oncorhynchus</taxon>
    </lineage>
</organism>
<dbReference type="FunFam" id="2.130.10.10:FF:000006">
    <property type="entry name" value="Plexin A2"/>
    <property type="match status" value="1"/>
</dbReference>
<dbReference type="InterPro" id="IPR041019">
    <property type="entry name" value="TIG1_plexin"/>
</dbReference>
<dbReference type="GO" id="GO:0002116">
    <property type="term" value="C:semaphorin receptor complex"/>
    <property type="evidence" value="ECO:0007669"/>
    <property type="project" value="TreeGrafter"/>
</dbReference>
<feature type="domain" description="Sema" evidence="20">
    <location>
        <begin position="15"/>
        <end position="493"/>
    </location>
</feature>
<evidence type="ECO:0000313" key="22">
    <source>
        <dbReference type="Proteomes" id="UP000694402"/>
    </source>
</evidence>
<keyword evidence="12" id="KW-0325">Glycoprotein</keyword>
<dbReference type="SUPFAM" id="SSF81296">
    <property type="entry name" value="E set domains"/>
    <property type="match status" value="4"/>
</dbReference>
<keyword evidence="22" id="KW-1185">Reference proteome</keyword>
<keyword evidence="7 18" id="KW-1133">Transmembrane helix</keyword>
<keyword evidence="10" id="KW-1015">Disulfide bond</keyword>
<dbReference type="Proteomes" id="UP000694402">
    <property type="component" value="Unassembled WGS sequence"/>
</dbReference>
<dbReference type="FunFam" id="3.10.20.90:FF:000018">
    <property type="entry name" value="Plexin A2"/>
    <property type="match status" value="1"/>
</dbReference>
<dbReference type="FunFam" id="3.30.1680.10:FF:000032">
    <property type="entry name" value="Plexin A2"/>
    <property type="match status" value="1"/>
</dbReference>
<dbReference type="Gene3D" id="2.60.40.10">
    <property type="entry name" value="Immunoglobulins"/>
    <property type="match status" value="5"/>
</dbReference>
<evidence type="ECO:0000256" key="18">
    <source>
        <dbReference type="SAM" id="Phobius"/>
    </source>
</evidence>
<dbReference type="SUPFAM" id="SSF48350">
    <property type="entry name" value="GTPase activation domain, GAP"/>
    <property type="match status" value="1"/>
</dbReference>
<dbReference type="FunFam" id="2.60.40.10:FF:000123">
    <property type="entry name" value="Plexin A1"/>
    <property type="match status" value="1"/>
</dbReference>
<feature type="signal peptide" evidence="19">
    <location>
        <begin position="1"/>
        <end position="25"/>
    </location>
</feature>
<dbReference type="InterPro" id="IPR002165">
    <property type="entry name" value="Plexin_repeat"/>
</dbReference>
<dbReference type="InterPro" id="IPR031148">
    <property type="entry name" value="Plexin"/>
</dbReference>
<dbReference type="CDD" id="cd12790">
    <property type="entry name" value="RasGAP_plexin_A"/>
    <property type="match status" value="1"/>
</dbReference>
<reference evidence="21" key="3">
    <citation type="submission" date="2025-09" db="UniProtKB">
        <authorList>
            <consortium name="Ensembl"/>
        </authorList>
    </citation>
    <scope>IDENTIFICATION</scope>
</reference>
<dbReference type="SMART" id="SM00630">
    <property type="entry name" value="Sema"/>
    <property type="match status" value="1"/>
</dbReference>
<dbReference type="PANTHER" id="PTHR22625">
    <property type="entry name" value="PLEXIN"/>
    <property type="match status" value="1"/>
</dbReference>
<dbReference type="InterPro" id="IPR036352">
    <property type="entry name" value="Semap_dom_sf"/>
</dbReference>
<dbReference type="CDD" id="cd01179">
    <property type="entry name" value="IPT_plexin_repeat2"/>
    <property type="match status" value="1"/>
</dbReference>
<evidence type="ECO:0000256" key="7">
    <source>
        <dbReference type="ARBA" id="ARBA00022989"/>
    </source>
</evidence>
<evidence type="ECO:0000256" key="19">
    <source>
        <dbReference type="SAM" id="SignalP"/>
    </source>
</evidence>
<reference evidence="22" key="1">
    <citation type="journal article" date="2018" name="PLoS ONE">
        <title>Chinook salmon (Oncorhynchus tshawytscha) genome and transcriptome.</title>
        <authorList>
            <person name="Christensen K.A."/>
            <person name="Leong J.S."/>
            <person name="Sakhrani D."/>
            <person name="Biagi C.A."/>
            <person name="Minkley D.R."/>
            <person name="Withler R.E."/>
            <person name="Rondeau E.B."/>
            <person name="Koop B.F."/>
            <person name="Devlin R.H."/>
        </authorList>
    </citation>
    <scope>NUCLEOTIDE SEQUENCE [LARGE SCALE GENOMIC DNA]</scope>
</reference>
<comment type="caution">
    <text evidence="16">Lacks conserved residue(s) required for the propagation of feature annotation.</text>
</comment>
<comment type="subcellular location">
    <subcellularLocation>
        <location evidence="1">Cell membrane</location>
        <topology evidence="1">Single-pass type I membrane protein</topology>
    </subcellularLocation>
</comment>